<feature type="region of interest" description="Disordered" evidence="1">
    <location>
        <begin position="71"/>
        <end position="109"/>
    </location>
</feature>
<gene>
    <name evidence="2" type="ORF">BV898_13498</name>
</gene>
<name>A0A1W0WAI5_HYPEX</name>
<dbReference type="EMBL" id="MTYJ01000150">
    <property type="protein sequence ID" value="OQV12236.1"/>
    <property type="molecule type" value="Genomic_DNA"/>
</dbReference>
<proteinExistence type="predicted"/>
<dbReference type="Pfam" id="PF14645">
    <property type="entry name" value="Chibby"/>
    <property type="match status" value="1"/>
</dbReference>
<comment type="caution">
    <text evidence="2">The sequence shown here is derived from an EMBL/GenBank/DDBJ whole genome shotgun (WGS) entry which is preliminary data.</text>
</comment>
<accession>A0A1W0WAI5</accession>
<protein>
    <recommendedName>
        <fullName evidence="4">Protein chibby-like protein 1</fullName>
    </recommendedName>
</protein>
<dbReference type="InterPro" id="IPR028118">
    <property type="entry name" value="Chibby_fam"/>
</dbReference>
<dbReference type="OrthoDB" id="10595262at2759"/>
<evidence type="ECO:0000313" key="3">
    <source>
        <dbReference type="Proteomes" id="UP000192578"/>
    </source>
</evidence>
<sequence>MANGAGGLSRLSGVFGLNFSAKALPIRRPTALTVIARYGAQFKPDMAGELTDPVLRLANTEWIFQDDTWTLTDGEGSLQPGSSVAGGNGAPTPAARPEAAPRGAGGQDKTLLRTLKEENNLLALKNEALLDMLSEVVAEMHLLDGEEPRQLR</sequence>
<evidence type="ECO:0008006" key="4">
    <source>
        <dbReference type="Google" id="ProtNLM"/>
    </source>
</evidence>
<keyword evidence="3" id="KW-1185">Reference proteome</keyword>
<dbReference type="Proteomes" id="UP000192578">
    <property type="component" value="Unassembled WGS sequence"/>
</dbReference>
<feature type="compositionally biased region" description="Low complexity" evidence="1">
    <location>
        <begin position="90"/>
        <end position="102"/>
    </location>
</feature>
<evidence type="ECO:0000313" key="2">
    <source>
        <dbReference type="EMBL" id="OQV12236.1"/>
    </source>
</evidence>
<evidence type="ECO:0000256" key="1">
    <source>
        <dbReference type="SAM" id="MobiDB-lite"/>
    </source>
</evidence>
<reference evidence="3" key="1">
    <citation type="submission" date="2017-01" db="EMBL/GenBank/DDBJ databases">
        <title>Comparative genomics of anhydrobiosis in the tardigrade Hypsibius dujardini.</title>
        <authorList>
            <person name="Yoshida Y."/>
            <person name="Koutsovoulos G."/>
            <person name="Laetsch D."/>
            <person name="Stevens L."/>
            <person name="Kumar S."/>
            <person name="Horikawa D."/>
            <person name="Ishino K."/>
            <person name="Komine S."/>
            <person name="Tomita M."/>
            <person name="Blaxter M."/>
            <person name="Arakawa K."/>
        </authorList>
    </citation>
    <scope>NUCLEOTIDE SEQUENCE [LARGE SCALE GENOMIC DNA]</scope>
    <source>
        <strain evidence="3">Z151</strain>
    </source>
</reference>
<organism evidence="2 3">
    <name type="scientific">Hypsibius exemplaris</name>
    <name type="common">Freshwater tardigrade</name>
    <dbReference type="NCBI Taxonomy" id="2072580"/>
    <lineage>
        <taxon>Eukaryota</taxon>
        <taxon>Metazoa</taxon>
        <taxon>Ecdysozoa</taxon>
        <taxon>Tardigrada</taxon>
        <taxon>Eutardigrada</taxon>
        <taxon>Parachela</taxon>
        <taxon>Hypsibioidea</taxon>
        <taxon>Hypsibiidae</taxon>
        <taxon>Hypsibius</taxon>
    </lineage>
</organism>
<dbReference type="AlphaFoldDB" id="A0A1W0WAI5"/>